<evidence type="ECO:0000313" key="1">
    <source>
        <dbReference type="EMBL" id="MCL1127521.1"/>
    </source>
</evidence>
<dbReference type="RefSeq" id="WP_248942962.1">
    <property type="nucleotide sequence ID" value="NZ_JAKIKS010000170.1"/>
</dbReference>
<keyword evidence="1" id="KW-0808">Transferase</keyword>
<dbReference type="GO" id="GO:0016301">
    <property type="term" value="F:kinase activity"/>
    <property type="evidence" value="ECO:0007669"/>
    <property type="project" value="UniProtKB-KW"/>
</dbReference>
<dbReference type="SUPFAM" id="SSF52540">
    <property type="entry name" value="P-loop containing nucleoside triphosphate hydrolases"/>
    <property type="match status" value="1"/>
</dbReference>
<protein>
    <submittedName>
        <fullName evidence="1">Adenylate kinase</fullName>
    </submittedName>
</protein>
<keyword evidence="1" id="KW-0418">Kinase</keyword>
<dbReference type="EMBL" id="JAKIKS010000170">
    <property type="protein sequence ID" value="MCL1127521.1"/>
    <property type="molecule type" value="Genomic_DNA"/>
</dbReference>
<name>A0ABT0LK66_9GAMM</name>
<dbReference type="Proteomes" id="UP001203423">
    <property type="component" value="Unassembled WGS sequence"/>
</dbReference>
<sequence length="177" mass="20279">MKKVAVFGNAGAGKSTCSEKIATTMQLPLYALDKLQYVSGGIAIPHIDFLELHNDIISRDTWVIDGYGCLASTWKRLDKADTLIYIDLPLALHFFWVTKRFIKGLYHPTLGWPEDAPLLKSTYKSYRVIWLCHKKLTPTYRRYVTDAAKTKTVYHLRSKKDITHFLNSLKADNNLTQ</sequence>
<keyword evidence="2" id="KW-1185">Reference proteome</keyword>
<dbReference type="InterPro" id="IPR052922">
    <property type="entry name" value="Cytidylate_Kinase-2"/>
</dbReference>
<gene>
    <name evidence="1" type="ORF">L2764_24365</name>
</gene>
<accession>A0ABT0LK66</accession>
<dbReference type="InterPro" id="IPR027417">
    <property type="entry name" value="P-loop_NTPase"/>
</dbReference>
<organism evidence="1 2">
    <name type="scientific">Shewanella surugensis</name>
    <dbReference type="NCBI Taxonomy" id="212020"/>
    <lineage>
        <taxon>Bacteria</taxon>
        <taxon>Pseudomonadati</taxon>
        <taxon>Pseudomonadota</taxon>
        <taxon>Gammaproteobacteria</taxon>
        <taxon>Alteromonadales</taxon>
        <taxon>Shewanellaceae</taxon>
        <taxon>Shewanella</taxon>
    </lineage>
</organism>
<comment type="caution">
    <text evidence="1">The sequence shown here is derived from an EMBL/GenBank/DDBJ whole genome shotgun (WGS) entry which is preliminary data.</text>
</comment>
<dbReference type="PANTHER" id="PTHR37816">
    <property type="entry name" value="YALI0E33011P"/>
    <property type="match status" value="1"/>
</dbReference>
<dbReference type="PANTHER" id="PTHR37816:SF2">
    <property type="entry name" value="DNA TOPOLOGY MODULATION PROTEIN FLAR-RELATED PROTEIN"/>
    <property type="match status" value="1"/>
</dbReference>
<dbReference type="Gene3D" id="3.40.50.300">
    <property type="entry name" value="P-loop containing nucleotide triphosphate hydrolases"/>
    <property type="match status" value="1"/>
</dbReference>
<proteinExistence type="predicted"/>
<evidence type="ECO:0000313" key="2">
    <source>
        <dbReference type="Proteomes" id="UP001203423"/>
    </source>
</evidence>
<reference evidence="1 2" key="1">
    <citation type="submission" date="2022-01" db="EMBL/GenBank/DDBJ databases">
        <title>Whole genome-based taxonomy of the Shewanellaceae.</title>
        <authorList>
            <person name="Martin-Rodriguez A.J."/>
        </authorList>
    </citation>
    <scope>NUCLEOTIDE SEQUENCE [LARGE SCALE GENOMIC DNA]</scope>
    <source>
        <strain evidence="1 2">DSM 17177</strain>
    </source>
</reference>